<name>A0A2M7XEE9_9BACT</name>
<dbReference type="Gene3D" id="3.40.630.30">
    <property type="match status" value="1"/>
</dbReference>
<accession>A0A2M7XEE9</accession>
<dbReference type="Proteomes" id="UP000231263">
    <property type="component" value="Unassembled WGS sequence"/>
</dbReference>
<evidence type="ECO:0000313" key="1">
    <source>
        <dbReference type="EMBL" id="PJA46222.1"/>
    </source>
</evidence>
<dbReference type="EMBL" id="PFWT01000013">
    <property type="protein sequence ID" value="PJA46222.1"/>
    <property type="molecule type" value="Genomic_DNA"/>
</dbReference>
<protein>
    <submittedName>
        <fullName evidence="1">Uncharacterized protein</fullName>
    </submittedName>
</protein>
<gene>
    <name evidence="1" type="ORF">CO173_03310</name>
</gene>
<reference evidence="2" key="1">
    <citation type="submission" date="2017-09" db="EMBL/GenBank/DDBJ databases">
        <title>Depth-based differentiation of microbial function through sediment-hosted aquifers and enrichment of novel symbionts in the deep terrestrial subsurface.</title>
        <authorList>
            <person name="Probst A.J."/>
            <person name="Ladd B."/>
            <person name="Jarett J.K."/>
            <person name="Geller-Mcgrath D.E."/>
            <person name="Sieber C.M.K."/>
            <person name="Emerson J.B."/>
            <person name="Anantharaman K."/>
            <person name="Thomas B.C."/>
            <person name="Malmstrom R."/>
            <person name="Stieglmeier M."/>
            <person name="Klingl A."/>
            <person name="Woyke T."/>
            <person name="Ryan C.M."/>
            <person name="Banfield J.F."/>
        </authorList>
    </citation>
    <scope>NUCLEOTIDE SEQUENCE [LARGE SCALE GENOMIC DNA]</scope>
</reference>
<evidence type="ECO:0000313" key="2">
    <source>
        <dbReference type="Proteomes" id="UP000231263"/>
    </source>
</evidence>
<organism evidence="1 2">
    <name type="scientific">Candidatus Uhrbacteria bacterium CG_4_9_14_3_um_filter_41_35</name>
    <dbReference type="NCBI Taxonomy" id="1975034"/>
    <lineage>
        <taxon>Bacteria</taxon>
        <taxon>Candidatus Uhriibacteriota</taxon>
    </lineage>
</organism>
<proteinExistence type="predicted"/>
<dbReference type="AlphaFoldDB" id="A0A2M7XEE9"/>
<comment type="caution">
    <text evidence="1">The sequence shown here is derived from an EMBL/GenBank/DDBJ whole genome shotgun (WGS) entry which is preliminary data.</text>
</comment>
<sequence length="183" mass="20952">MRYPPENFPDQLEHGKEDKYSAGILLYVTENSKRRLIGGLRLIPCEKGYFIEGDKFNGEIIKLPETHRGFPVQASKTFEASRLTGYLYQLPSKTQYAVTSTMLNEAGILYTLEVGRDYWVCVINHHVAERGRSEGWLFDSLIEGVCKFHNTWSEACIIPLRLMTLNTVPVYSEDDLRKMGIVV</sequence>